<accession>A0A0F9GG20</accession>
<dbReference type="AlphaFoldDB" id="A0A0F9GG20"/>
<organism evidence="1">
    <name type="scientific">marine sediment metagenome</name>
    <dbReference type="NCBI Taxonomy" id="412755"/>
    <lineage>
        <taxon>unclassified sequences</taxon>
        <taxon>metagenomes</taxon>
        <taxon>ecological metagenomes</taxon>
    </lineage>
</organism>
<gene>
    <name evidence="1" type="ORF">LCGC14_2125580</name>
</gene>
<evidence type="ECO:0000313" key="1">
    <source>
        <dbReference type="EMBL" id="KKL68375.1"/>
    </source>
</evidence>
<sequence>MTFMVVNHSRGGGDFGVRRLNGQVDNIHCPRGVEIPIDAYALRELLSRPDVDDYEVLT</sequence>
<dbReference type="EMBL" id="LAZR01026548">
    <property type="protein sequence ID" value="KKL68375.1"/>
    <property type="molecule type" value="Genomic_DNA"/>
</dbReference>
<feature type="non-terminal residue" evidence="1">
    <location>
        <position position="58"/>
    </location>
</feature>
<name>A0A0F9GG20_9ZZZZ</name>
<proteinExistence type="predicted"/>
<protein>
    <submittedName>
        <fullName evidence="1">Uncharacterized protein</fullName>
    </submittedName>
</protein>
<comment type="caution">
    <text evidence="1">The sequence shown here is derived from an EMBL/GenBank/DDBJ whole genome shotgun (WGS) entry which is preliminary data.</text>
</comment>
<reference evidence="1" key="1">
    <citation type="journal article" date="2015" name="Nature">
        <title>Complex archaea that bridge the gap between prokaryotes and eukaryotes.</title>
        <authorList>
            <person name="Spang A."/>
            <person name="Saw J.H."/>
            <person name="Jorgensen S.L."/>
            <person name="Zaremba-Niedzwiedzka K."/>
            <person name="Martijn J."/>
            <person name="Lind A.E."/>
            <person name="van Eijk R."/>
            <person name="Schleper C."/>
            <person name="Guy L."/>
            <person name="Ettema T.J."/>
        </authorList>
    </citation>
    <scope>NUCLEOTIDE SEQUENCE</scope>
</reference>